<evidence type="ECO:0000313" key="1">
    <source>
        <dbReference type="EMBL" id="MBW0483865.1"/>
    </source>
</evidence>
<accession>A0A9Q3GZ81</accession>
<name>A0A9Q3GZ81_9BASI</name>
<keyword evidence="2" id="KW-1185">Reference proteome</keyword>
<organism evidence="1 2">
    <name type="scientific">Austropuccinia psidii MF-1</name>
    <dbReference type="NCBI Taxonomy" id="1389203"/>
    <lineage>
        <taxon>Eukaryota</taxon>
        <taxon>Fungi</taxon>
        <taxon>Dikarya</taxon>
        <taxon>Basidiomycota</taxon>
        <taxon>Pucciniomycotina</taxon>
        <taxon>Pucciniomycetes</taxon>
        <taxon>Pucciniales</taxon>
        <taxon>Sphaerophragmiaceae</taxon>
        <taxon>Austropuccinia</taxon>
    </lineage>
</organism>
<gene>
    <name evidence="1" type="ORF">O181_023580</name>
</gene>
<dbReference type="Gene3D" id="3.60.10.10">
    <property type="entry name" value="Endonuclease/exonuclease/phosphatase"/>
    <property type="match status" value="1"/>
</dbReference>
<dbReference type="EMBL" id="AVOT02007415">
    <property type="protein sequence ID" value="MBW0483865.1"/>
    <property type="molecule type" value="Genomic_DNA"/>
</dbReference>
<dbReference type="SUPFAM" id="SSF56219">
    <property type="entry name" value="DNase I-like"/>
    <property type="match status" value="1"/>
</dbReference>
<protein>
    <submittedName>
        <fullName evidence="1">Uncharacterized protein</fullName>
    </submittedName>
</protein>
<dbReference type="InterPro" id="IPR036691">
    <property type="entry name" value="Endo/exonu/phosph_ase_sf"/>
</dbReference>
<proteinExistence type="predicted"/>
<comment type="caution">
    <text evidence="1">The sequence shown here is derived from an EMBL/GenBank/DDBJ whole genome shotgun (WGS) entry which is preliminary data.</text>
</comment>
<dbReference type="AlphaFoldDB" id="A0A9Q3GZ81"/>
<dbReference type="Proteomes" id="UP000765509">
    <property type="component" value="Unassembled WGS sequence"/>
</dbReference>
<dbReference type="OrthoDB" id="2516643at2759"/>
<sequence length="169" mass="19165">MVSESPHPITNLETPISSCKPDHMTTDLLLNFTFFQLNCHNQYDSTMSFVTTELTHMALLLQEPWINPYNGLPPTHLNWHRYIPQTATNICNVKPRACIYINRSIPTHHIHSTPSDTNLMCCITINNLHPTIPCLTLLSVYKTPQSSMDYHTSKCGSTECPTETHQPSS</sequence>
<reference evidence="1" key="1">
    <citation type="submission" date="2021-03" db="EMBL/GenBank/DDBJ databases">
        <title>Draft genome sequence of rust myrtle Austropuccinia psidii MF-1, a brazilian biotype.</title>
        <authorList>
            <person name="Quecine M.C."/>
            <person name="Pachon D.M.R."/>
            <person name="Bonatelli M.L."/>
            <person name="Correr F.H."/>
            <person name="Franceschini L.M."/>
            <person name="Leite T.F."/>
            <person name="Margarido G.R.A."/>
            <person name="Almeida C.A."/>
            <person name="Ferrarezi J.A."/>
            <person name="Labate C.A."/>
        </authorList>
    </citation>
    <scope>NUCLEOTIDE SEQUENCE</scope>
    <source>
        <strain evidence="1">MF-1</strain>
    </source>
</reference>
<evidence type="ECO:0000313" key="2">
    <source>
        <dbReference type="Proteomes" id="UP000765509"/>
    </source>
</evidence>